<reference evidence="1 2" key="1">
    <citation type="journal article" date="2016" name="Nat. Commun.">
        <title>Ectomycorrhizal ecology is imprinted in the genome of the dominant symbiotic fungus Cenococcum geophilum.</title>
        <authorList>
            <consortium name="DOE Joint Genome Institute"/>
            <person name="Peter M."/>
            <person name="Kohler A."/>
            <person name="Ohm R.A."/>
            <person name="Kuo A."/>
            <person name="Krutzmann J."/>
            <person name="Morin E."/>
            <person name="Arend M."/>
            <person name="Barry K.W."/>
            <person name="Binder M."/>
            <person name="Choi C."/>
            <person name="Clum A."/>
            <person name="Copeland A."/>
            <person name="Grisel N."/>
            <person name="Haridas S."/>
            <person name="Kipfer T."/>
            <person name="LaButti K."/>
            <person name="Lindquist E."/>
            <person name="Lipzen A."/>
            <person name="Maire R."/>
            <person name="Meier B."/>
            <person name="Mihaltcheva S."/>
            <person name="Molinier V."/>
            <person name="Murat C."/>
            <person name="Poggeler S."/>
            <person name="Quandt C.A."/>
            <person name="Sperisen C."/>
            <person name="Tritt A."/>
            <person name="Tisserant E."/>
            <person name="Crous P.W."/>
            <person name="Henrissat B."/>
            <person name="Nehls U."/>
            <person name="Egli S."/>
            <person name="Spatafora J.W."/>
            <person name="Grigoriev I.V."/>
            <person name="Martin F.M."/>
        </authorList>
    </citation>
    <scope>NUCLEOTIDE SEQUENCE [LARGE SCALE GENOMIC DNA]</scope>
    <source>
        <strain evidence="1 2">CBS 459.81</strain>
    </source>
</reference>
<accession>A0A8E2ECB9</accession>
<dbReference type="EMBL" id="KV744933">
    <property type="protein sequence ID" value="OCK81129.1"/>
    <property type="molecule type" value="Genomic_DNA"/>
</dbReference>
<name>A0A8E2ECB9_9PEZI</name>
<sequence length="91" mass="9959">MDTRHILPKNPCSTATTASLLDGAKMMGPEIIPGGSERCGDEELRRRGVFGLGWWKDAGCGDEVWNRCGDAGGEDLRHFAFCVHRIGKELV</sequence>
<proteinExistence type="predicted"/>
<dbReference type="OrthoDB" id="3912677at2759"/>
<dbReference type="AlphaFoldDB" id="A0A8E2ECB9"/>
<evidence type="ECO:0000313" key="2">
    <source>
        <dbReference type="Proteomes" id="UP000250266"/>
    </source>
</evidence>
<evidence type="ECO:0000313" key="1">
    <source>
        <dbReference type="EMBL" id="OCK81129.1"/>
    </source>
</evidence>
<protein>
    <submittedName>
        <fullName evidence="1">Uncharacterized protein</fullName>
    </submittedName>
</protein>
<organism evidence="1 2">
    <name type="scientific">Lepidopterella palustris CBS 459.81</name>
    <dbReference type="NCBI Taxonomy" id="1314670"/>
    <lineage>
        <taxon>Eukaryota</taxon>
        <taxon>Fungi</taxon>
        <taxon>Dikarya</taxon>
        <taxon>Ascomycota</taxon>
        <taxon>Pezizomycotina</taxon>
        <taxon>Dothideomycetes</taxon>
        <taxon>Pleosporomycetidae</taxon>
        <taxon>Mytilinidiales</taxon>
        <taxon>Argynnaceae</taxon>
        <taxon>Lepidopterella</taxon>
    </lineage>
</organism>
<gene>
    <name evidence="1" type="ORF">K432DRAFT_25994</name>
</gene>
<keyword evidence="2" id="KW-1185">Reference proteome</keyword>
<dbReference type="Proteomes" id="UP000250266">
    <property type="component" value="Unassembled WGS sequence"/>
</dbReference>